<organism evidence="10 11">
    <name type="scientific">Pseudomassariella vexata</name>
    <dbReference type="NCBI Taxonomy" id="1141098"/>
    <lineage>
        <taxon>Eukaryota</taxon>
        <taxon>Fungi</taxon>
        <taxon>Dikarya</taxon>
        <taxon>Ascomycota</taxon>
        <taxon>Pezizomycotina</taxon>
        <taxon>Sordariomycetes</taxon>
        <taxon>Xylariomycetidae</taxon>
        <taxon>Amphisphaeriales</taxon>
        <taxon>Pseudomassariaceae</taxon>
        <taxon>Pseudomassariella</taxon>
    </lineage>
</organism>
<accession>A0A1Y2E869</accession>
<feature type="domain" description="BPL/LPL catalytic" evidence="9">
    <location>
        <begin position="32"/>
        <end position="251"/>
    </location>
</feature>
<evidence type="ECO:0000256" key="6">
    <source>
        <dbReference type="PIRSR" id="PIRSR016262-1"/>
    </source>
</evidence>
<dbReference type="InterPro" id="IPR045864">
    <property type="entry name" value="aa-tRNA-synth_II/BPL/LPL"/>
</dbReference>
<dbReference type="PANTHER" id="PTHR10993">
    <property type="entry name" value="OCTANOYLTRANSFERASE"/>
    <property type="match status" value="1"/>
</dbReference>
<dbReference type="STRING" id="1141098.A0A1Y2E869"/>
<dbReference type="OrthoDB" id="19908at2759"/>
<name>A0A1Y2E869_9PEZI</name>
<evidence type="ECO:0000313" key="10">
    <source>
        <dbReference type="EMBL" id="ORY67758.1"/>
    </source>
</evidence>
<feature type="active site" description="Acyl-thioester intermediate" evidence="6">
    <location>
        <position position="209"/>
    </location>
</feature>
<feature type="binding site" evidence="7">
    <location>
        <begin position="172"/>
        <end position="174"/>
    </location>
    <ligand>
        <name>substrate</name>
    </ligand>
</feature>
<feature type="non-terminal residue" evidence="10">
    <location>
        <position position="251"/>
    </location>
</feature>
<dbReference type="InParanoid" id="A0A1Y2E869"/>
<dbReference type="GO" id="GO:0009249">
    <property type="term" value="P:protein lipoylation"/>
    <property type="evidence" value="ECO:0007669"/>
    <property type="project" value="InterPro"/>
</dbReference>
<proteinExistence type="inferred from homology"/>
<dbReference type="GeneID" id="63770911"/>
<evidence type="ECO:0000256" key="1">
    <source>
        <dbReference type="ARBA" id="ARBA00004821"/>
    </source>
</evidence>
<dbReference type="Proteomes" id="UP000193689">
    <property type="component" value="Unassembled WGS sequence"/>
</dbReference>
<gene>
    <name evidence="10" type="ORF">BCR38DRAFT_315891</name>
</gene>
<keyword evidence="11" id="KW-1185">Reference proteome</keyword>
<feature type="site" description="Lowers pKa of active site Cys" evidence="8">
    <location>
        <position position="169"/>
    </location>
</feature>
<dbReference type="GO" id="GO:0033819">
    <property type="term" value="F:lipoyl(octanoyl) transferase activity"/>
    <property type="evidence" value="ECO:0007669"/>
    <property type="project" value="UniProtKB-EC"/>
</dbReference>
<dbReference type="SUPFAM" id="SSF55681">
    <property type="entry name" value="Class II aaRS and biotin synthetases"/>
    <property type="match status" value="1"/>
</dbReference>
<feature type="binding site" evidence="7">
    <location>
        <begin position="89"/>
        <end position="96"/>
    </location>
    <ligand>
        <name>substrate</name>
    </ligand>
</feature>
<evidence type="ECO:0000256" key="7">
    <source>
        <dbReference type="PIRSR" id="PIRSR016262-2"/>
    </source>
</evidence>
<evidence type="ECO:0000259" key="9">
    <source>
        <dbReference type="PROSITE" id="PS51733"/>
    </source>
</evidence>
<comment type="caution">
    <text evidence="10">The sequence shown here is derived from an EMBL/GenBank/DDBJ whole genome shotgun (WGS) entry which is preliminary data.</text>
</comment>
<dbReference type="UniPathway" id="UPA00538">
    <property type="reaction ID" value="UER00592"/>
</dbReference>
<evidence type="ECO:0000313" key="11">
    <source>
        <dbReference type="Proteomes" id="UP000193689"/>
    </source>
</evidence>
<dbReference type="InterPro" id="IPR000544">
    <property type="entry name" value="Octanoyltransferase"/>
</dbReference>
<dbReference type="PANTHER" id="PTHR10993:SF7">
    <property type="entry name" value="LIPOYLTRANSFERASE 2, MITOCHONDRIAL-RELATED"/>
    <property type="match status" value="1"/>
</dbReference>
<evidence type="ECO:0000256" key="4">
    <source>
        <dbReference type="ARBA" id="ARBA00022679"/>
    </source>
</evidence>
<dbReference type="EMBL" id="MCFJ01000004">
    <property type="protein sequence ID" value="ORY67758.1"/>
    <property type="molecule type" value="Genomic_DNA"/>
</dbReference>
<keyword evidence="4" id="KW-0808">Transferase</keyword>
<feature type="binding site" evidence="7">
    <location>
        <begin position="185"/>
        <end position="187"/>
    </location>
    <ligand>
        <name>substrate</name>
    </ligand>
</feature>
<dbReference type="PROSITE" id="PS51733">
    <property type="entry name" value="BPL_LPL_CATALYTIC"/>
    <property type="match status" value="1"/>
</dbReference>
<sequence>FPPYSLAVSIQLNLQRFFLEYKASLSTPNPQPPPLPTLLTFTPAPTYTLGRRQISPLSPSELARLQAPLHVYHHGELETLSPDVMNAPRGGLATYHGPGQLVFWPTMDLHSPLHKRFTVRDYACLLERTTIGAIESATRNDGRDGVKGFTTENPGVWARHHLTGGKKRKIAAMGVHLRRHVTGLGVAVNINMPITGPEESNPWARITACGLEDKQVTNVASQDLSRDWSESSQHDRMNSLWAEEFAKRIGV</sequence>
<evidence type="ECO:0000256" key="5">
    <source>
        <dbReference type="ARBA" id="ARBA00023315"/>
    </source>
</evidence>
<dbReference type="Gene3D" id="3.30.930.10">
    <property type="entry name" value="Bira Bifunctional Protein, Domain 2"/>
    <property type="match status" value="1"/>
</dbReference>
<evidence type="ECO:0000256" key="8">
    <source>
        <dbReference type="PIRSR" id="PIRSR016262-3"/>
    </source>
</evidence>
<protein>
    <recommendedName>
        <fullName evidence="3">lipoyl(octanoyl) transferase</fullName>
        <ecNumber evidence="3">2.3.1.181</ecNumber>
    </recommendedName>
</protein>
<reference evidence="10 11" key="1">
    <citation type="submission" date="2016-07" db="EMBL/GenBank/DDBJ databases">
        <title>Pervasive Adenine N6-methylation of Active Genes in Fungi.</title>
        <authorList>
            <consortium name="DOE Joint Genome Institute"/>
            <person name="Mondo S.J."/>
            <person name="Dannebaum R.O."/>
            <person name="Kuo R.C."/>
            <person name="Labutti K."/>
            <person name="Haridas S."/>
            <person name="Kuo A."/>
            <person name="Salamov A."/>
            <person name="Ahrendt S.R."/>
            <person name="Lipzen A."/>
            <person name="Sullivan W."/>
            <person name="Andreopoulos W.B."/>
            <person name="Clum A."/>
            <person name="Lindquist E."/>
            <person name="Daum C."/>
            <person name="Ramamoorthy G.K."/>
            <person name="Gryganskyi A."/>
            <person name="Culley D."/>
            <person name="Magnuson J.K."/>
            <person name="James T.Y."/>
            <person name="O'Malley M.A."/>
            <person name="Stajich J.E."/>
            <person name="Spatafora J.W."/>
            <person name="Visel A."/>
            <person name="Grigoriev I.V."/>
        </authorList>
    </citation>
    <scope>NUCLEOTIDE SEQUENCE [LARGE SCALE GENOMIC DNA]</scope>
    <source>
        <strain evidence="10 11">CBS 129021</strain>
    </source>
</reference>
<dbReference type="EC" id="2.3.1.181" evidence="3"/>
<dbReference type="AlphaFoldDB" id="A0A1Y2E869"/>
<keyword evidence="5" id="KW-0012">Acyltransferase</keyword>
<comment type="pathway">
    <text evidence="1">Protein modification; protein lipoylation via endogenous pathway; protein N(6)-(lipoyl)lysine from octanoyl-[acyl-carrier-protein]: step 1/2.</text>
</comment>
<dbReference type="Pfam" id="PF21948">
    <property type="entry name" value="LplA-B_cat"/>
    <property type="match status" value="1"/>
</dbReference>
<dbReference type="InterPro" id="IPR004143">
    <property type="entry name" value="BPL_LPL_catalytic"/>
</dbReference>
<dbReference type="FunCoup" id="A0A1Y2E869">
    <property type="interactions" value="407"/>
</dbReference>
<dbReference type="PIRSF" id="PIRSF016262">
    <property type="entry name" value="LPLase"/>
    <property type="match status" value="1"/>
</dbReference>
<feature type="non-terminal residue" evidence="10">
    <location>
        <position position="1"/>
    </location>
</feature>
<dbReference type="RefSeq" id="XP_040718382.1">
    <property type="nucleotide sequence ID" value="XM_040854699.1"/>
</dbReference>
<evidence type="ECO:0000256" key="3">
    <source>
        <dbReference type="ARBA" id="ARBA00012334"/>
    </source>
</evidence>
<dbReference type="NCBIfam" id="TIGR00214">
    <property type="entry name" value="lipB"/>
    <property type="match status" value="1"/>
</dbReference>
<evidence type="ECO:0000256" key="2">
    <source>
        <dbReference type="ARBA" id="ARBA00007907"/>
    </source>
</evidence>
<comment type="similarity">
    <text evidence="2">Belongs to the LipB family.</text>
</comment>